<dbReference type="eggNOG" id="COG5266">
    <property type="taxonomic scope" value="Bacteria"/>
</dbReference>
<protein>
    <submittedName>
        <fullName evidence="1">Uncharacterized protein</fullName>
    </submittedName>
</protein>
<sequence>MIKEIIITQALICSLFAHDMWIDDTLILHYGHMQMIDSHGEEKEIKKESIDKVYCSTNSDVFEVENKELRANCDTLFMVLNEVYYTKTPYGTKEQSKDKTKMAISSFKSIESVKRINNDSSAQIFNKGLELSLTNKLSNIKVGDKARLLVTYDGVPKDGVSVAYANSFKGVSDKDGAINIRIQEAGLQNIKASLTFKGDGIKSDEIIHSSTLNIKVLK</sequence>
<dbReference type="AlphaFoldDB" id="Q30UJ1"/>
<name>Q30UJ1_SULDN</name>
<reference evidence="1 2" key="1">
    <citation type="journal article" date="2008" name="Appl. Environ. Microbiol.">
        <title>Genome of the epsilonproteobacterial chemolithoautotroph Sulfurimonas denitrificans.</title>
        <authorList>
            <person name="Sievert S.M."/>
            <person name="Scott K.M."/>
            <person name="Klotz M.G."/>
            <person name="Chain P.S.G."/>
            <person name="Hauser L.J."/>
            <person name="Hemp J."/>
            <person name="Huegler M."/>
            <person name="Land M."/>
            <person name="Lapidus A."/>
            <person name="Larimer F.W."/>
            <person name="Lucas S."/>
            <person name="Malfatti S.A."/>
            <person name="Meyer F."/>
            <person name="Paulsen I.T."/>
            <person name="Ren Q."/>
            <person name="Simon J."/>
            <person name="Bailey K."/>
            <person name="Diaz E."/>
            <person name="Fitzpatrick K.A."/>
            <person name="Glover B."/>
            <person name="Gwatney N."/>
            <person name="Korajkic A."/>
            <person name="Long A."/>
            <person name="Mobberley J.M."/>
            <person name="Pantry S.N."/>
            <person name="Pazder G."/>
            <person name="Peterson S."/>
            <person name="Quintanilla J.D."/>
            <person name="Sprinkle R."/>
            <person name="Stephens J."/>
            <person name="Thomas P."/>
            <person name="Vaughn R."/>
            <person name="Weber M.J."/>
            <person name="Wooten L.L."/>
        </authorList>
    </citation>
    <scope>NUCLEOTIDE SEQUENCE [LARGE SCALE GENOMIC DNA]</scope>
    <source>
        <strain evidence="2">ATCC 33889 / DSM 1251</strain>
    </source>
</reference>
<dbReference type="KEGG" id="tdn:Suden_0059"/>
<organism evidence="1 2">
    <name type="scientific">Sulfurimonas denitrificans (strain ATCC 33889 / DSM 1251)</name>
    <name type="common">Thiomicrospira denitrificans (strain ATCC 33889 / DSM 1251)</name>
    <dbReference type="NCBI Taxonomy" id="326298"/>
    <lineage>
        <taxon>Bacteria</taxon>
        <taxon>Pseudomonadati</taxon>
        <taxon>Campylobacterota</taxon>
        <taxon>Epsilonproteobacteria</taxon>
        <taxon>Campylobacterales</taxon>
        <taxon>Sulfurimonadaceae</taxon>
        <taxon>Sulfurimonas</taxon>
    </lineage>
</organism>
<evidence type="ECO:0000313" key="2">
    <source>
        <dbReference type="Proteomes" id="UP000002714"/>
    </source>
</evidence>
<keyword evidence="2" id="KW-1185">Reference proteome</keyword>
<dbReference type="RefSeq" id="WP_011371695.1">
    <property type="nucleotide sequence ID" value="NC_007575.1"/>
</dbReference>
<dbReference type="EMBL" id="CP000153">
    <property type="protein sequence ID" value="ABB43340.1"/>
    <property type="molecule type" value="Genomic_DNA"/>
</dbReference>
<gene>
    <name evidence="1" type="ordered locus">Suden_0059</name>
</gene>
<proteinExistence type="predicted"/>
<dbReference type="Proteomes" id="UP000002714">
    <property type="component" value="Chromosome"/>
</dbReference>
<accession>Q30UJ1</accession>
<dbReference type="OrthoDB" id="5368503at2"/>
<dbReference type="HOGENOM" id="CLU_096093_1_0_7"/>
<evidence type="ECO:0000313" key="1">
    <source>
        <dbReference type="EMBL" id="ABB43340.1"/>
    </source>
</evidence>
<dbReference type="STRING" id="326298.Suden_0059"/>